<evidence type="ECO:0000256" key="3">
    <source>
        <dbReference type="ARBA" id="ARBA00022989"/>
    </source>
</evidence>
<dbReference type="Gene3D" id="1.20.120.550">
    <property type="entry name" value="Membrane associated eicosanoid/glutathione metabolism-like domain"/>
    <property type="match status" value="1"/>
</dbReference>
<evidence type="ECO:0000256" key="5">
    <source>
        <dbReference type="SAM" id="Phobius"/>
    </source>
</evidence>
<dbReference type="PANTHER" id="PTHR35371:SF1">
    <property type="entry name" value="BLR7753 PROTEIN"/>
    <property type="match status" value="1"/>
</dbReference>
<accession>A0A077FHG4</accession>
<organism evidence="6 7">
    <name type="scientific">Pseudomonas alkylphenolica</name>
    <dbReference type="NCBI Taxonomy" id="237609"/>
    <lineage>
        <taxon>Bacteria</taxon>
        <taxon>Pseudomonadati</taxon>
        <taxon>Pseudomonadota</taxon>
        <taxon>Gammaproteobacteria</taxon>
        <taxon>Pseudomonadales</taxon>
        <taxon>Pseudomonadaceae</taxon>
        <taxon>Pseudomonas</taxon>
    </lineage>
</organism>
<evidence type="ECO:0000256" key="4">
    <source>
        <dbReference type="ARBA" id="ARBA00023136"/>
    </source>
</evidence>
<dbReference type="InterPro" id="IPR001129">
    <property type="entry name" value="Membr-assoc_MAPEG"/>
</dbReference>
<dbReference type="PANTHER" id="PTHR35371">
    <property type="entry name" value="INNER MEMBRANE PROTEIN"/>
    <property type="match status" value="1"/>
</dbReference>
<dbReference type="OrthoDB" id="513661at2"/>
<comment type="subcellular location">
    <subcellularLocation>
        <location evidence="1">Membrane</location>
    </subcellularLocation>
</comment>
<dbReference type="InterPro" id="IPR023352">
    <property type="entry name" value="MAPEG-like_dom_sf"/>
</dbReference>
<dbReference type="EMBL" id="CP009048">
    <property type="protein sequence ID" value="AIL64005.1"/>
    <property type="molecule type" value="Genomic_DNA"/>
</dbReference>
<dbReference type="eggNOG" id="COG3686">
    <property type="taxonomic scope" value="Bacteria"/>
</dbReference>
<gene>
    <name evidence="6" type="ORF">PSAKL28_48650</name>
</gene>
<reference evidence="6 7" key="1">
    <citation type="submission" date="2014-07" db="EMBL/GenBank/DDBJ databases">
        <authorList>
            <person name="Lee K."/>
            <person name="Lim J.Y."/>
            <person name="Hwang I."/>
        </authorList>
    </citation>
    <scope>NUCLEOTIDE SEQUENCE [LARGE SCALE GENOMIC DNA]</scope>
    <source>
        <strain evidence="6 7">KL28</strain>
    </source>
</reference>
<dbReference type="RefSeq" id="WP_038615340.1">
    <property type="nucleotide sequence ID" value="NZ_CP009048.1"/>
</dbReference>
<evidence type="ECO:0000256" key="1">
    <source>
        <dbReference type="ARBA" id="ARBA00004370"/>
    </source>
</evidence>
<evidence type="ECO:0000313" key="7">
    <source>
        <dbReference type="Proteomes" id="UP000028931"/>
    </source>
</evidence>
<keyword evidence="2 5" id="KW-0812">Transmembrane</keyword>
<sequence length="128" mass="14071">MTVAFWCVLIALILPILCTSIAKFGSGRFNLRQNHDPRAFLDKLEGLPRRAHAAQLNSFEAFPAFAAAVIIADVVGNAEQVTQDVLAVLFITSRLLYIICYLADWAALRSLVWFVGLGLIVSFFVVSA</sequence>
<dbReference type="Pfam" id="PF01124">
    <property type="entry name" value="MAPEG"/>
    <property type="match status" value="1"/>
</dbReference>
<dbReference type="SUPFAM" id="SSF161084">
    <property type="entry name" value="MAPEG domain-like"/>
    <property type="match status" value="1"/>
</dbReference>
<dbReference type="HOGENOM" id="CLU_110778_2_1_6"/>
<keyword evidence="4 5" id="KW-0472">Membrane</keyword>
<evidence type="ECO:0000256" key="2">
    <source>
        <dbReference type="ARBA" id="ARBA00022692"/>
    </source>
</evidence>
<dbReference type="GO" id="GO:0016020">
    <property type="term" value="C:membrane"/>
    <property type="evidence" value="ECO:0007669"/>
    <property type="project" value="UniProtKB-SubCell"/>
</dbReference>
<dbReference type="AlphaFoldDB" id="A0A077FHG4"/>
<keyword evidence="3 5" id="KW-1133">Transmembrane helix</keyword>
<evidence type="ECO:0000313" key="6">
    <source>
        <dbReference type="EMBL" id="AIL64005.1"/>
    </source>
</evidence>
<feature type="transmembrane region" description="Helical" evidence="5">
    <location>
        <begin position="110"/>
        <end position="127"/>
    </location>
</feature>
<protein>
    <submittedName>
        <fullName evidence="6">Membrane protein</fullName>
    </submittedName>
</protein>
<dbReference type="Proteomes" id="UP000028931">
    <property type="component" value="Chromosome"/>
</dbReference>
<name>A0A077FHG4_9PSED</name>
<dbReference type="KEGG" id="palk:PSAKL28_48650"/>
<proteinExistence type="predicted"/>